<dbReference type="SUPFAM" id="SSF89562">
    <property type="entry name" value="RraA-like"/>
    <property type="match status" value="1"/>
</dbReference>
<feature type="binding site" evidence="2">
    <location>
        <position position="409"/>
    </location>
    <ligand>
        <name>substrate</name>
    </ligand>
</feature>
<dbReference type="Proteomes" id="UP000298433">
    <property type="component" value="Unassembled WGS sequence"/>
</dbReference>
<evidence type="ECO:0000313" key="5">
    <source>
        <dbReference type="EMBL" id="TFC81768.1"/>
    </source>
</evidence>
<evidence type="ECO:0000259" key="4">
    <source>
        <dbReference type="Pfam" id="PF01557"/>
    </source>
</evidence>
<feature type="binding site" evidence="2">
    <location>
        <begin position="387"/>
        <end position="390"/>
    </location>
    <ligand>
        <name>substrate</name>
    </ligand>
</feature>
<dbReference type="PANTHER" id="PTHR11820:SF112">
    <property type="entry name" value="FUMARYLACETOACETATE HYDROLASE FAMILY PROTEIN (AFU_ORTHOLOGUE AFUA_1G02370)-RELATED"/>
    <property type="match status" value="1"/>
</dbReference>
<dbReference type="Gene3D" id="3.90.850.10">
    <property type="entry name" value="Fumarylacetoacetase-like, C-terminal domain"/>
    <property type="match status" value="1"/>
</dbReference>
<gene>
    <name evidence="5" type="ORF">E3T23_05475</name>
</gene>
<dbReference type="InterPro" id="IPR036663">
    <property type="entry name" value="Fumarylacetoacetase_C_sf"/>
</dbReference>
<evidence type="ECO:0000313" key="6">
    <source>
        <dbReference type="Proteomes" id="UP000298433"/>
    </source>
</evidence>
<proteinExistence type="predicted"/>
<feature type="domain" description="Fumarylacetoacetase-like C-terminal" evidence="4">
    <location>
        <begin position="35"/>
        <end position="223"/>
    </location>
</feature>
<feature type="region of interest" description="Disordered" evidence="3">
    <location>
        <begin position="47"/>
        <end position="75"/>
    </location>
</feature>
<dbReference type="GO" id="GO:0016787">
    <property type="term" value="F:hydrolase activity"/>
    <property type="evidence" value="ECO:0007669"/>
    <property type="project" value="UniProtKB-KW"/>
</dbReference>
<keyword evidence="5" id="KW-0378">Hydrolase</keyword>
<dbReference type="NCBIfam" id="NF009399">
    <property type="entry name" value="PRK12764.1"/>
    <property type="match status" value="1"/>
</dbReference>
<protein>
    <submittedName>
        <fullName evidence="5">Fumarylacetoacetate hydrolase family protein</fullName>
    </submittedName>
</protein>
<dbReference type="EMBL" id="SOGN01000031">
    <property type="protein sequence ID" value="TFC81768.1"/>
    <property type="molecule type" value="Genomic_DNA"/>
</dbReference>
<name>A0A4V3IIF0_9MICO</name>
<evidence type="ECO:0000256" key="1">
    <source>
        <dbReference type="ARBA" id="ARBA00022723"/>
    </source>
</evidence>
<dbReference type="InterPro" id="IPR005493">
    <property type="entry name" value="RraA/RraA-like"/>
</dbReference>
<evidence type="ECO:0000256" key="3">
    <source>
        <dbReference type="SAM" id="MobiDB-lite"/>
    </source>
</evidence>
<evidence type="ECO:0000256" key="2">
    <source>
        <dbReference type="PIRSR" id="PIRSR605493-1"/>
    </source>
</evidence>
<comment type="cofactor">
    <cofactor evidence="2">
        <name>Mg(2+)</name>
        <dbReference type="ChEBI" id="CHEBI:18420"/>
    </cofactor>
</comment>
<dbReference type="InterPro" id="IPR011234">
    <property type="entry name" value="Fumarylacetoacetase-like_C"/>
</dbReference>
<keyword evidence="1 2" id="KW-0479">Metal-binding</keyword>
<feature type="binding site" evidence="2">
    <location>
        <position position="410"/>
    </location>
    <ligand>
        <name>Mg(2+)</name>
        <dbReference type="ChEBI" id="CHEBI:18420"/>
    </ligand>
</feature>
<accession>A0A4V3IIF0</accession>
<dbReference type="GO" id="GO:0046872">
    <property type="term" value="F:metal ion binding"/>
    <property type="evidence" value="ECO:0007669"/>
    <property type="project" value="UniProtKB-KW"/>
</dbReference>
<dbReference type="CDD" id="cd16841">
    <property type="entry name" value="RraA_family"/>
    <property type="match status" value="1"/>
</dbReference>
<dbReference type="SUPFAM" id="SSF56529">
    <property type="entry name" value="FAH"/>
    <property type="match status" value="1"/>
</dbReference>
<feature type="region of interest" description="Disordered" evidence="3">
    <location>
        <begin position="1"/>
        <end position="20"/>
    </location>
</feature>
<dbReference type="InterPro" id="IPR036704">
    <property type="entry name" value="RraA/RraA-like_sf"/>
</dbReference>
<comment type="caution">
    <text evidence="5">The sequence shown here is derived from an EMBL/GenBank/DDBJ whole genome shotgun (WGS) entry which is preliminary data.</text>
</comment>
<keyword evidence="2" id="KW-0460">Magnesium</keyword>
<dbReference type="RefSeq" id="WP_134369386.1">
    <property type="nucleotide sequence ID" value="NZ_SOGN01000031.1"/>
</dbReference>
<dbReference type="OrthoDB" id="9805307at2"/>
<reference evidence="5 6" key="1">
    <citation type="submission" date="2019-03" db="EMBL/GenBank/DDBJ databases">
        <title>Genomics of glacier-inhabiting Cryobacterium strains.</title>
        <authorList>
            <person name="Liu Q."/>
            <person name="Xin Y.-H."/>
        </authorList>
    </citation>
    <scope>NUCLEOTIDE SEQUENCE [LARGE SCALE GENOMIC DNA]</scope>
    <source>
        <strain evidence="5 6">TMT2-48-2</strain>
    </source>
</reference>
<dbReference type="Gene3D" id="3.50.30.40">
    <property type="entry name" value="Ribonuclease E inhibitor RraA/RraA-like"/>
    <property type="match status" value="1"/>
</dbReference>
<dbReference type="Pfam" id="PF01557">
    <property type="entry name" value="FAA_hydrolase"/>
    <property type="match status" value="1"/>
</dbReference>
<dbReference type="Pfam" id="PF03737">
    <property type="entry name" value="RraA-like"/>
    <property type="match status" value="1"/>
</dbReference>
<dbReference type="AlphaFoldDB" id="A0A4V3IIF0"/>
<dbReference type="NCBIfam" id="NF006093">
    <property type="entry name" value="PRK08245.1"/>
    <property type="match status" value="1"/>
</dbReference>
<sequence length="521" mass="53994">MPNSTSVGPSDVSTSDVSPSDVGAVSAAALATPGKIIAVHLNYPSRAAQRGRTPEQPSYFLKPASSRSSSGTPVDRPDGCELLVFEGEIALVIGRRTRGVSPAEGWAAVSHVTGANDFGVYDLRYADKGSNLRSKGADGFTPVGPTLLPAAGLDPAALRIRTWVNGALVQEDTTADLLFGFGRLVADLSQLLTLEPGDLILTGTPAGSSVVVPGDIVEVEVDAPGAPGAPRTGRLVTPIRQGTVPFRDFGAGPRVDDLQRTEAWGSAEAAGLAPASVTALTAEQTPPPFALTPELKARINSVGTATLSAQLRKRGLNAVSIDGLGSTRPDARLVGRARTLRYIPAREDLFESHGGGYNAQKRAFDALGPGDVLVIEARGERGTGTVGDILALRAQVQGAAGIVTDGGVRDLAAVAALDIPTYHAGGHPAVLGRRHVPWDTDLTVACGGASVQPGDVIVGDADGLIVIPPHLVEEVVASAIVQEREETFIAAMVAAGHGVDGLYPMNTAWKARYRVWQEEQA</sequence>
<dbReference type="PANTHER" id="PTHR11820">
    <property type="entry name" value="ACYLPYRUVASE"/>
    <property type="match status" value="1"/>
</dbReference>
<keyword evidence="6" id="KW-1185">Reference proteome</keyword>
<organism evidence="5 6">
    <name type="scientific">Cryobacterium cheniae</name>
    <dbReference type="NCBI Taxonomy" id="1259262"/>
    <lineage>
        <taxon>Bacteria</taxon>
        <taxon>Bacillati</taxon>
        <taxon>Actinomycetota</taxon>
        <taxon>Actinomycetes</taxon>
        <taxon>Micrococcales</taxon>
        <taxon>Microbacteriaceae</taxon>
        <taxon>Cryobacterium</taxon>
    </lineage>
</organism>